<proteinExistence type="predicted"/>
<keyword evidence="3" id="KW-1185">Reference proteome</keyword>
<dbReference type="Proteomes" id="UP000694680">
    <property type="component" value="Chromosome 18"/>
</dbReference>
<dbReference type="GO" id="GO:0042981">
    <property type="term" value="P:regulation of apoptotic process"/>
    <property type="evidence" value="ECO:0007669"/>
    <property type="project" value="InterPro"/>
</dbReference>
<dbReference type="PROSITE" id="PS50209">
    <property type="entry name" value="CARD"/>
    <property type="match status" value="1"/>
</dbReference>
<accession>A0A8C5HMV4</accession>
<dbReference type="Ensembl" id="ENSGWIT00000050002.1">
    <property type="protein sequence ID" value="ENSGWIP00000046187.1"/>
    <property type="gene ID" value="ENSGWIG00000022837.1"/>
</dbReference>
<dbReference type="InterPro" id="IPR001315">
    <property type="entry name" value="CARD"/>
</dbReference>
<feature type="domain" description="CARD" evidence="1">
    <location>
        <begin position="13"/>
        <end position="96"/>
    </location>
</feature>
<reference evidence="2" key="2">
    <citation type="submission" date="2025-08" db="UniProtKB">
        <authorList>
            <consortium name="Ensembl"/>
        </authorList>
    </citation>
    <scope>IDENTIFICATION</scope>
</reference>
<dbReference type="Pfam" id="PF00619">
    <property type="entry name" value="CARD"/>
    <property type="match status" value="1"/>
</dbReference>
<reference evidence="2" key="1">
    <citation type="submission" date="2020-06" db="EMBL/GenBank/DDBJ databases">
        <authorList>
            <consortium name="Wellcome Sanger Institute Data Sharing"/>
        </authorList>
    </citation>
    <scope>NUCLEOTIDE SEQUENCE [LARGE SCALE GENOMIC DNA]</scope>
</reference>
<evidence type="ECO:0000259" key="1">
    <source>
        <dbReference type="PROSITE" id="PS50209"/>
    </source>
</evidence>
<sequence>QSDQNATIGEFSLQSVRYKFIEKVSKPTLETLLDLLLQKGVITDEEMQSAQRENRAQQAREVIDMVLRKGSEACAELKTFIQEVDPFLYRQLDCSPSQGSLQSC</sequence>
<organism evidence="2 3">
    <name type="scientific">Gouania willdenowi</name>
    <name type="common">Blunt-snouted clingfish</name>
    <name type="synonym">Lepadogaster willdenowi</name>
    <dbReference type="NCBI Taxonomy" id="441366"/>
    <lineage>
        <taxon>Eukaryota</taxon>
        <taxon>Metazoa</taxon>
        <taxon>Chordata</taxon>
        <taxon>Craniata</taxon>
        <taxon>Vertebrata</taxon>
        <taxon>Euteleostomi</taxon>
        <taxon>Actinopterygii</taxon>
        <taxon>Neopterygii</taxon>
        <taxon>Teleostei</taxon>
        <taxon>Neoteleostei</taxon>
        <taxon>Acanthomorphata</taxon>
        <taxon>Ovalentaria</taxon>
        <taxon>Blenniimorphae</taxon>
        <taxon>Blenniiformes</taxon>
        <taxon>Gobiesocoidei</taxon>
        <taxon>Gobiesocidae</taxon>
        <taxon>Gobiesocinae</taxon>
        <taxon>Gouania</taxon>
    </lineage>
</organism>
<reference evidence="2" key="3">
    <citation type="submission" date="2025-09" db="UniProtKB">
        <authorList>
            <consortium name="Ensembl"/>
        </authorList>
    </citation>
    <scope>IDENTIFICATION</scope>
</reference>
<dbReference type="SUPFAM" id="SSF47986">
    <property type="entry name" value="DEATH domain"/>
    <property type="match status" value="1"/>
</dbReference>
<name>A0A8C5HMV4_GOUWI</name>
<protein>
    <recommendedName>
        <fullName evidence="1">CARD domain-containing protein</fullName>
    </recommendedName>
</protein>
<evidence type="ECO:0000313" key="3">
    <source>
        <dbReference type="Proteomes" id="UP000694680"/>
    </source>
</evidence>
<dbReference type="InterPro" id="IPR011029">
    <property type="entry name" value="DEATH-like_dom_sf"/>
</dbReference>
<evidence type="ECO:0000313" key="2">
    <source>
        <dbReference type="Ensembl" id="ENSGWIP00000046187.1"/>
    </source>
</evidence>
<dbReference type="Gene3D" id="1.10.533.10">
    <property type="entry name" value="Death Domain, Fas"/>
    <property type="match status" value="1"/>
</dbReference>
<dbReference type="AlphaFoldDB" id="A0A8C5HMV4"/>